<evidence type="ECO:0000313" key="2">
    <source>
        <dbReference type="Proteomes" id="UP000095392"/>
    </source>
</evidence>
<evidence type="ECO:0000313" key="1">
    <source>
        <dbReference type="EMBL" id="OES24839.1"/>
    </source>
</evidence>
<dbReference type="Proteomes" id="UP000095392">
    <property type="component" value="Unassembled WGS sequence"/>
</dbReference>
<gene>
    <name evidence="1" type="ORF">BFV95_4598</name>
</gene>
<dbReference type="AlphaFoldDB" id="A0AB36FQS9"/>
<dbReference type="EMBL" id="MIPY01000058">
    <property type="protein sequence ID" value="OES24839.1"/>
    <property type="molecule type" value="Genomic_DNA"/>
</dbReference>
<name>A0AB36FQS9_ALTMA</name>
<keyword evidence="2" id="KW-1185">Reference proteome</keyword>
<protein>
    <submittedName>
        <fullName evidence="1">Uncharacterized protein</fullName>
    </submittedName>
</protein>
<accession>A0AB36FQS9</accession>
<organism evidence="1 2">
    <name type="scientific">Alteromonas macleodii</name>
    <name type="common">Pseudoalteromonas macleodii</name>
    <dbReference type="NCBI Taxonomy" id="28108"/>
    <lineage>
        <taxon>Bacteria</taxon>
        <taxon>Pseudomonadati</taxon>
        <taxon>Pseudomonadota</taxon>
        <taxon>Gammaproteobacteria</taxon>
        <taxon>Alteromonadales</taxon>
        <taxon>Alteromonadaceae</taxon>
        <taxon>Alteromonas/Salinimonas group</taxon>
        <taxon>Alteromonas</taxon>
    </lineage>
</organism>
<comment type="caution">
    <text evidence="1">The sequence shown here is derived from an EMBL/GenBank/DDBJ whole genome shotgun (WGS) entry which is preliminary data.</text>
</comment>
<sequence>MKTFAISEQVTDKVRTVCKQRGVSQVNFIYTALMWQIALSQGAQTA</sequence>
<reference evidence="1 2" key="1">
    <citation type="submission" date="2016-09" db="EMBL/GenBank/DDBJ databases">
        <title>Draft Genome Sequence of four Alteromonas macleodii strains isolated from copper coupons and grown long-term at elevated copper levels.</title>
        <authorList>
            <person name="Cusick K."/>
            <person name="Dale J."/>
            <person name="Little B."/>
            <person name="Biffinger J."/>
        </authorList>
    </citation>
    <scope>NUCLEOTIDE SEQUENCE [LARGE SCALE GENOMIC DNA]</scope>
    <source>
        <strain evidence="1 2">KCP01</strain>
    </source>
</reference>
<proteinExistence type="predicted"/>